<evidence type="ECO:0000313" key="12">
    <source>
        <dbReference type="EMBL" id="BAB20045.1"/>
    </source>
</evidence>
<comment type="subcellular location">
    <subcellularLocation>
        <location evidence="1">Endoplasmic reticulum-Golgi intermediate compartment membrane</location>
        <topology evidence="1">Single-pass type I membrane protein</topology>
    </subcellularLocation>
</comment>
<dbReference type="InterPro" id="IPR051136">
    <property type="entry name" value="Intracellular_Lectin-GPT"/>
</dbReference>
<evidence type="ECO:0000256" key="9">
    <source>
        <dbReference type="SAM" id="Phobius"/>
    </source>
</evidence>
<evidence type="ECO:0000256" key="2">
    <source>
        <dbReference type="ARBA" id="ARBA00022692"/>
    </source>
</evidence>
<evidence type="ECO:0000256" key="1">
    <source>
        <dbReference type="ARBA" id="ARBA00004151"/>
    </source>
</evidence>
<evidence type="ECO:0000256" key="5">
    <source>
        <dbReference type="ARBA" id="ARBA00022989"/>
    </source>
</evidence>
<keyword evidence="6 9" id="KW-0472">Membrane</keyword>
<feature type="chain" id="PRO_5004326600" evidence="10">
    <location>
        <begin position="21"/>
        <end position="506"/>
    </location>
</feature>
<evidence type="ECO:0000256" key="4">
    <source>
        <dbReference type="ARBA" id="ARBA00022734"/>
    </source>
</evidence>
<accession>Q9GR90</accession>
<evidence type="ECO:0000259" key="11">
    <source>
        <dbReference type="PROSITE" id="PS51328"/>
    </source>
</evidence>
<dbReference type="AlphaFoldDB" id="Q9GR90"/>
<keyword evidence="4 12" id="KW-0430">Lectin</keyword>
<dbReference type="InterPro" id="IPR005052">
    <property type="entry name" value="Lectin_leg"/>
</dbReference>
<feature type="domain" description="L-type lectin-like" evidence="11">
    <location>
        <begin position="28"/>
        <end position="250"/>
    </location>
</feature>
<feature type="coiled-coil region" evidence="8">
    <location>
        <begin position="264"/>
        <end position="291"/>
    </location>
</feature>
<dbReference type="GO" id="GO:0006888">
    <property type="term" value="P:endoplasmic reticulum to Golgi vesicle-mediated transport"/>
    <property type="evidence" value="ECO:0007669"/>
    <property type="project" value="TreeGrafter"/>
</dbReference>
<dbReference type="Pfam" id="PF03388">
    <property type="entry name" value="Lectin_leg-like"/>
    <property type="match status" value="1"/>
</dbReference>
<keyword evidence="3 10" id="KW-0732">Signal</keyword>
<dbReference type="CDD" id="cd06902">
    <property type="entry name" value="lectin_ERGIC-53_ERGL"/>
    <property type="match status" value="1"/>
</dbReference>
<dbReference type="SUPFAM" id="SSF49899">
    <property type="entry name" value="Concanavalin A-like lectins/glucanases"/>
    <property type="match status" value="1"/>
</dbReference>
<evidence type="ECO:0000256" key="7">
    <source>
        <dbReference type="ARBA" id="ARBA00023157"/>
    </source>
</evidence>
<proteinExistence type="evidence at transcript level"/>
<evidence type="ECO:0000256" key="10">
    <source>
        <dbReference type="SAM" id="SignalP"/>
    </source>
</evidence>
<keyword evidence="5 9" id="KW-1133">Transmembrane helix</keyword>
<dbReference type="GO" id="GO:0033116">
    <property type="term" value="C:endoplasmic reticulum-Golgi intermediate compartment membrane"/>
    <property type="evidence" value="ECO:0007669"/>
    <property type="project" value="UniProtKB-SubCell"/>
</dbReference>
<organism evidence="12">
    <name type="scientific">Polyandrocarpa misakiensis</name>
    <name type="common">Tunicate</name>
    <dbReference type="NCBI Taxonomy" id="7723"/>
    <lineage>
        <taxon>Eukaryota</taxon>
        <taxon>Metazoa</taxon>
        <taxon>Chordata</taxon>
        <taxon>Tunicata</taxon>
        <taxon>Ascidiacea</taxon>
        <taxon>Stolidobranchia</taxon>
        <taxon>Styelidae</taxon>
        <taxon>Polyandrocarpa</taxon>
    </lineage>
</organism>
<name>Q9GR90_POLMI</name>
<dbReference type="GO" id="GO:0000139">
    <property type="term" value="C:Golgi membrane"/>
    <property type="evidence" value="ECO:0007669"/>
    <property type="project" value="TreeGrafter"/>
</dbReference>
<reference evidence="12" key="1">
    <citation type="submission" date="2000-12" db="EMBL/GenBank/DDBJ databases">
        <title>cDNA clonings from Polyandrocarpa misakiensis.</title>
        <authorList>
            <person name="Sagara Y."/>
            <person name="Fujiwara S."/>
            <person name="Yubisui T."/>
        </authorList>
    </citation>
    <scope>NUCLEOTIDE SEQUENCE</scope>
</reference>
<keyword evidence="2 9" id="KW-0812">Transmembrane</keyword>
<dbReference type="PANTHER" id="PTHR12223">
    <property type="entry name" value="VESICULAR MANNOSE-BINDING LECTIN"/>
    <property type="match status" value="1"/>
</dbReference>
<dbReference type="GO" id="GO:0005789">
    <property type="term" value="C:endoplasmic reticulum membrane"/>
    <property type="evidence" value="ECO:0007669"/>
    <property type="project" value="TreeGrafter"/>
</dbReference>
<keyword evidence="8" id="KW-0175">Coiled coil</keyword>
<feature type="transmembrane region" description="Helical" evidence="9">
    <location>
        <begin position="472"/>
        <end position="491"/>
    </location>
</feature>
<dbReference type="PROSITE" id="PS51328">
    <property type="entry name" value="L_LECTIN_LIKE"/>
    <property type="match status" value="1"/>
</dbReference>
<evidence type="ECO:0000256" key="8">
    <source>
        <dbReference type="SAM" id="Coils"/>
    </source>
</evidence>
<dbReference type="FunFam" id="2.60.120.200:FF:000028">
    <property type="entry name" value="Blast:Protein ERGIC-53"/>
    <property type="match status" value="1"/>
</dbReference>
<protein>
    <submittedName>
        <fullName evidence="12">Putative mannose-specific lectin</fullName>
    </submittedName>
</protein>
<dbReference type="Gene3D" id="2.60.120.200">
    <property type="match status" value="1"/>
</dbReference>
<dbReference type="PANTHER" id="PTHR12223:SF28">
    <property type="entry name" value="LECTIN, MANNOSE BINDING 1 LIKE"/>
    <property type="match status" value="1"/>
</dbReference>
<evidence type="ECO:0000256" key="3">
    <source>
        <dbReference type="ARBA" id="ARBA00022729"/>
    </source>
</evidence>
<keyword evidence="7" id="KW-1015">Disulfide bond</keyword>
<dbReference type="GO" id="GO:0005537">
    <property type="term" value="F:D-mannose binding"/>
    <property type="evidence" value="ECO:0007669"/>
    <property type="project" value="TreeGrafter"/>
</dbReference>
<sequence length="506" mass="57282">MVRDLVLKCLLLLFLAAVLPANENAIRRRFEYKHSFKGPHLIQEDLTVPFWTLLGDTVAGDDQIRLVPSIRDKKGLAQSHYPFPHQNWEVEVHIRVEGRGKVGADGLAIWYTSAPPELGSVFGSNNHWTGLGVLLDSFDNDSKLDNPLISVVYNDGTMEFQHGNDGINQYSGSCRFDFRNKPYPVRIKLTYYQEVLTVSYTSGNLPGDDFVTCTTVENIVIPPNYYFGVSAATGGLADDHDVLKFLTWSISDKNMTEESEGLQEDQRQELMDDYEKNLEDYNRMQDEYKSENPDSYQEQRSPEDLYGGAATQELRSVFEIQSAIKKEIRNLAEVVGHMLNQQNNLYEKLDNANIGATADGQPPAGADDNAKKYHIDNVLNMQRETYDQVKGMRETLGRFEQIMNNMAVQLQQRPKIEGGSNTGTQNSYEVVQQQQAVNEKLHRIQNDLTVMMQRQPPTPKLVCPEPEMPNCISIGVFVAVAVVQVIILIIYHSTRTSREDAAKKFF</sequence>
<dbReference type="InterPro" id="IPR013320">
    <property type="entry name" value="ConA-like_dom_sf"/>
</dbReference>
<dbReference type="EMBL" id="AB053114">
    <property type="protein sequence ID" value="BAB20045.1"/>
    <property type="molecule type" value="mRNA"/>
</dbReference>
<dbReference type="GO" id="GO:0030134">
    <property type="term" value="C:COPII-coated ER to Golgi transport vesicle"/>
    <property type="evidence" value="ECO:0007669"/>
    <property type="project" value="TreeGrafter"/>
</dbReference>
<evidence type="ECO:0000256" key="6">
    <source>
        <dbReference type="ARBA" id="ARBA00023136"/>
    </source>
</evidence>
<feature type="signal peptide" evidence="10">
    <location>
        <begin position="1"/>
        <end position="20"/>
    </location>
</feature>